<evidence type="ECO:0000259" key="2">
    <source>
        <dbReference type="Pfam" id="PF00305"/>
    </source>
</evidence>
<dbReference type="InterPro" id="IPR036226">
    <property type="entry name" value="LipOase_C_sf"/>
</dbReference>
<dbReference type="InterPro" id="IPR027433">
    <property type="entry name" value="Lipoxygenase_dom_3"/>
</dbReference>
<protein>
    <submittedName>
        <fullName evidence="3">Linoleate 9S-lipoxygenase 5</fullName>
    </submittedName>
</protein>
<dbReference type="EMBL" id="JBBWWR010000007">
    <property type="protein sequence ID" value="KAK8964315.1"/>
    <property type="molecule type" value="Genomic_DNA"/>
</dbReference>
<dbReference type="Pfam" id="PF00305">
    <property type="entry name" value="Lipoxygenase"/>
    <property type="match status" value="1"/>
</dbReference>
<dbReference type="PRINTS" id="PR00468">
    <property type="entry name" value="PLTLPOXGNASE"/>
</dbReference>
<evidence type="ECO:0000256" key="1">
    <source>
        <dbReference type="SAM" id="MobiDB-lite"/>
    </source>
</evidence>
<evidence type="ECO:0000313" key="3">
    <source>
        <dbReference type="EMBL" id="KAK8964315.1"/>
    </source>
</evidence>
<dbReference type="InterPro" id="IPR013819">
    <property type="entry name" value="LipOase_C"/>
</dbReference>
<proteinExistence type="predicted"/>
<evidence type="ECO:0000313" key="4">
    <source>
        <dbReference type="Proteomes" id="UP001412067"/>
    </source>
</evidence>
<name>A0ABR2MJM0_9ASPA</name>
<gene>
    <name evidence="3" type="primary">LOX1.5</name>
    <name evidence="3" type="ORF">KSP40_PGU011289</name>
</gene>
<dbReference type="InterPro" id="IPR001246">
    <property type="entry name" value="LipOase_plant"/>
</dbReference>
<comment type="caution">
    <text evidence="3">The sequence shown here is derived from an EMBL/GenBank/DDBJ whole genome shotgun (WGS) entry which is preliminary data.</text>
</comment>
<accession>A0ABR2MJM0</accession>
<organism evidence="3 4">
    <name type="scientific">Platanthera guangdongensis</name>
    <dbReference type="NCBI Taxonomy" id="2320717"/>
    <lineage>
        <taxon>Eukaryota</taxon>
        <taxon>Viridiplantae</taxon>
        <taxon>Streptophyta</taxon>
        <taxon>Embryophyta</taxon>
        <taxon>Tracheophyta</taxon>
        <taxon>Spermatophyta</taxon>
        <taxon>Magnoliopsida</taxon>
        <taxon>Liliopsida</taxon>
        <taxon>Asparagales</taxon>
        <taxon>Orchidaceae</taxon>
        <taxon>Orchidoideae</taxon>
        <taxon>Orchideae</taxon>
        <taxon>Orchidinae</taxon>
        <taxon>Platanthera</taxon>
    </lineage>
</organism>
<feature type="region of interest" description="Disordered" evidence="1">
    <location>
        <begin position="213"/>
        <end position="236"/>
    </location>
</feature>
<dbReference type="SUPFAM" id="SSF48484">
    <property type="entry name" value="Lipoxigenase"/>
    <property type="match status" value="1"/>
</dbReference>
<dbReference type="Gene3D" id="4.10.372.10">
    <property type="entry name" value="Lipoxygenase-1, Domain 3"/>
    <property type="match status" value="1"/>
</dbReference>
<reference evidence="3 4" key="1">
    <citation type="journal article" date="2022" name="Nat. Plants">
        <title>Genomes of leafy and leafless Platanthera orchids illuminate the evolution of mycoheterotrophy.</title>
        <authorList>
            <person name="Li M.H."/>
            <person name="Liu K.W."/>
            <person name="Li Z."/>
            <person name="Lu H.C."/>
            <person name="Ye Q.L."/>
            <person name="Zhang D."/>
            <person name="Wang J.Y."/>
            <person name="Li Y.F."/>
            <person name="Zhong Z.M."/>
            <person name="Liu X."/>
            <person name="Yu X."/>
            <person name="Liu D.K."/>
            <person name="Tu X.D."/>
            <person name="Liu B."/>
            <person name="Hao Y."/>
            <person name="Liao X.Y."/>
            <person name="Jiang Y.T."/>
            <person name="Sun W.H."/>
            <person name="Chen J."/>
            <person name="Chen Y.Q."/>
            <person name="Ai Y."/>
            <person name="Zhai J.W."/>
            <person name="Wu S.S."/>
            <person name="Zhou Z."/>
            <person name="Hsiao Y.Y."/>
            <person name="Wu W.L."/>
            <person name="Chen Y.Y."/>
            <person name="Lin Y.F."/>
            <person name="Hsu J.L."/>
            <person name="Li C.Y."/>
            <person name="Wang Z.W."/>
            <person name="Zhao X."/>
            <person name="Zhong W.Y."/>
            <person name="Ma X.K."/>
            <person name="Ma L."/>
            <person name="Huang J."/>
            <person name="Chen G.Z."/>
            <person name="Huang M.Z."/>
            <person name="Huang L."/>
            <person name="Peng D.H."/>
            <person name="Luo Y.B."/>
            <person name="Zou S.Q."/>
            <person name="Chen S.P."/>
            <person name="Lan S."/>
            <person name="Tsai W.C."/>
            <person name="Van de Peer Y."/>
            <person name="Liu Z.J."/>
        </authorList>
    </citation>
    <scope>NUCLEOTIDE SEQUENCE [LARGE SCALE GENOMIC DNA]</scope>
    <source>
        <strain evidence="3">Lor288</strain>
    </source>
</reference>
<keyword evidence="4" id="KW-1185">Reference proteome</keyword>
<dbReference type="Proteomes" id="UP001412067">
    <property type="component" value="Unassembled WGS sequence"/>
</dbReference>
<sequence>MYVRNSGNCTRTKIGLKPAPVRIEAVSSALLPVLQAVFDKTPNTFDSYKDVLQLYEGGLPLPDIPQVQALIQAIPLEMLKNILTPPQGQHSFLKLPVPQIIQGWSESCHHRKAQGARNQNWTVLPTKRPYLPSEVCGRCGGDDDADIGNEGREVVIDDLRRDLTIHESKGAKILRLKKDLATKVREIAEVLEANTPPAANDVPRARDHISPDILETTSYDPPSATSCSSSCSTHNF</sequence>
<feature type="compositionally biased region" description="Low complexity" evidence="1">
    <location>
        <begin position="223"/>
        <end position="236"/>
    </location>
</feature>
<feature type="domain" description="Lipoxygenase" evidence="2">
    <location>
        <begin position="22"/>
        <end position="103"/>
    </location>
</feature>